<dbReference type="AlphaFoldDB" id="A0AA39Y532"/>
<name>A0AA39Y532_9PEZI</name>
<accession>A0AA39Y532</accession>
<proteinExistence type="predicted"/>
<evidence type="ECO:0000256" key="1">
    <source>
        <dbReference type="SAM" id="Phobius"/>
    </source>
</evidence>
<keyword evidence="1" id="KW-0472">Membrane</keyword>
<dbReference type="EMBL" id="JAUJDW010000060">
    <property type="protein sequence ID" value="KAK0645012.1"/>
    <property type="molecule type" value="Genomic_DNA"/>
</dbReference>
<evidence type="ECO:0000313" key="2">
    <source>
        <dbReference type="EMBL" id="KAK0645012.1"/>
    </source>
</evidence>
<evidence type="ECO:0000313" key="3">
    <source>
        <dbReference type="Proteomes" id="UP001175001"/>
    </source>
</evidence>
<dbReference type="Proteomes" id="UP001175001">
    <property type="component" value="Unassembled WGS sequence"/>
</dbReference>
<keyword evidence="1" id="KW-0812">Transmembrane</keyword>
<reference evidence="2" key="1">
    <citation type="submission" date="2023-06" db="EMBL/GenBank/DDBJ databases">
        <title>Multi-omics analyses reveal the molecular pathogenesis toolkit of Lasiodiplodia hormozganensis, a cross-kingdom pathogen.</title>
        <authorList>
            <person name="Felix C."/>
            <person name="Meneses R."/>
            <person name="Goncalves M.F.M."/>
            <person name="Tilleman L."/>
            <person name="Duarte A.S."/>
            <person name="Jorrin-Novo J.V."/>
            <person name="Van De Peer Y."/>
            <person name="Deforce D."/>
            <person name="Van Nieuwerburgh F."/>
            <person name="Esteves A.C."/>
            <person name="Alves A."/>
        </authorList>
    </citation>
    <scope>NUCLEOTIDE SEQUENCE</scope>
    <source>
        <strain evidence="2">CBS 339.90</strain>
    </source>
</reference>
<comment type="caution">
    <text evidence="2">The sequence shown here is derived from an EMBL/GenBank/DDBJ whole genome shotgun (WGS) entry which is preliminary data.</text>
</comment>
<keyword evidence="1" id="KW-1133">Transmembrane helix</keyword>
<dbReference type="PANTHER" id="PTHR35395:SF1">
    <property type="entry name" value="DUF6536 DOMAIN-CONTAINING PROTEIN"/>
    <property type="match status" value="1"/>
</dbReference>
<dbReference type="PANTHER" id="PTHR35395">
    <property type="entry name" value="DUF6536 DOMAIN-CONTAINING PROTEIN"/>
    <property type="match status" value="1"/>
</dbReference>
<feature type="transmembrane region" description="Helical" evidence="1">
    <location>
        <begin position="48"/>
        <end position="70"/>
    </location>
</feature>
<feature type="transmembrane region" description="Helical" evidence="1">
    <location>
        <begin position="154"/>
        <end position="173"/>
    </location>
</feature>
<keyword evidence="3" id="KW-1185">Reference proteome</keyword>
<feature type="transmembrane region" description="Helical" evidence="1">
    <location>
        <begin position="113"/>
        <end position="134"/>
    </location>
</feature>
<organism evidence="2 3">
    <name type="scientific">Lasiodiplodia hormozganensis</name>
    <dbReference type="NCBI Taxonomy" id="869390"/>
    <lineage>
        <taxon>Eukaryota</taxon>
        <taxon>Fungi</taxon>
        <taxon>Dikarya</taxon>
        <taxon>Ascomycota</taxon>
        <taxon>Pezizomycotina</taxon>
        <taxon>Dothideomycetes</taxon>
        <taxon>Dothideomycetes incertae sedis</taxon>
        <taxon>Botryosphaeriales</taxon>
        <taxon>Botryosphaeriaceae</taxon>
        <taxon>Lasiodiplodia</taxon>
    </lineage>
</organism>
<protein>
    <submittedName>
        <fullName evidence="2">Uncharacterized protein</fullName>
    </submittedName>
</protein>
<sequence length="241" mass="27367">MFGIGVGGDWDMMYNRSNPRRPYVSLAAYFSKGNRLAELAPNQISSEIASYFIANGLQFVYSTIYLLLIYNLTLISMEFDWGKLEKYGGRLRCTIVKGRPFNQSYLFQLPKRILIPTMTYSIIMHWLLGLSMQAEEIIFETPYGSFSKYTATCVPNGLFGSTAMLIIMTIVCWRTFSYRREGFIPQMYGSIRVLCASTTRLEEFNDDGNIKWGDLGQGEVFRRAGVSSGPVGKIVPNELYS</sequence>
<gene>
    <name evidence="2" type="ORF">DIS24_g8312</name>
</gene>